<evidence type="ECO:0000256" key="5">
    <source>
        <dbReference type="SAM" id="Phobius"/>
    </source>
</evidence>
<keyword evidence="3 5" id="KW-1133">Transmembrane helix</keyword>
<feature type="transmembrane region" description="Helical" evidence="5">
    <location>
        <begin position="63"/>
        <end position="84"/>
    </location>
</feature>
<sequence>MLAIWFYTLFSVAVVSAISLVGAVTLYFRVDFLRKILLFLVSFSAGALLGDVFLHLLPEAMEGAPSVLGVSVLVLAGITLFFVLEKFIHWFHRHEYTHWFLPPHEDEKKVHPMALTNLIGDGLHNFIDGMVIAGSFLISVPVGIATTLAVAFHEIPQEIGNFGVLIHSGLSVGRALWLNFLSALTAVVGAIVVLLAGAQSDAFLAFIIALTIGGFIYIAGSDLIPELHKEQSTKNAVYQVALFGLGIGMMALLLFLE</sequence>
<reference evidence="6 7" key="1">
    <citation type="journal article" date="2016" name="Nat. Commun.">
        <title>Thousands of microbial genomes shed light on interconnected biogeochemical processes in an aquifer system.</title>
        <authorList>
            <person name="Anantharaman K."/>
            <person name="Brown C.T."/>
            <person name="Hug L.A."/>
            <person name="Sharon I."/>
            <person name="Castelle C.J."/>
            <person name="Probst A.J."/>
            <person name="Thomas B.C."/>
            <person name="Singh A."/>
            <person name="Wilkins M.J."/>
            <person name="Karaoz U."/>
            <person name="Brodie E.L."/>
            <person name="Williams K.H."/>
            <person name="Hubbard S.S."/>
            <person name="Banfield J.F."/>
        </authorList>
    </citation>
    <scope>NUCLEOTIDE SEQUENCE [LARGE SCALE GENOMIC DNA]</scope>
</reference>
<keyword evidence="4 5" id="KW-0472">Membrane</keyword>
<evidence type="ECO:0000313" key="6">
    <source>
        <dbReference type="EMBL" id="OGD34422.1"/>
    </source>
</evidence>
<dbReference type="Proteomes" id="UP000176650">
    <property type="component" value="Unassembled WGS sequence"/>
</dbReference>
<feature type="transmembrane region" description="Helical" evidence="5">
    <location>
        <begin position="203"/>
        <end position="224"/>
    </location>
</feature>
<evidence type="ECO:0000313" key="7">
    <source>
        <dbReference type="Proteomes" id="UP000176650"/>
    </source>
</evidence>
<accession>A0A1F5BV16</accession>
<organism evidence="6 7">
    <name type="scientific">Candidatus Azambacteria bacterium RIFCSPLOWO2_01_FULL_46_25</name>
    <dbReference type="NCBI Taxonomy" id="1797298"/>
    <lineage>
        <taxon>Bacteria</taxon>
        <taxon>Candidatus Azamiibacteriota</taxon>
    </lineage>
</organism>
<name>A0A1F5BV16_9BACT</name>
<proteinExistence type="predicted"/>
<evidence type="ECO:0000256" key="4">
    <source>
        <dbReference type="ARBA" id="ARBA00023136"/>
    </source>
</evidence>
<keyword evidence="2 5" id="KW-0812">Transmembrane</keyword>
<evidence type="ECO:0000256" key="3">
    <source>
        <dbReference type="ARBA" id="ARBA00022989"/>
    </source>
</evidence>
<dbReference type="PANTHER" id="PTHR16950">
    <property type="entry name" value="ZINC TRANSPORTER SLC39A7 HISTIDINE-RICH MEMBRANE PROTEIN KE4"/>
    <property type="match status" value="1"/>
</dbReference>
<feature type="transmembrane region" description="Helical" evidence="5">
    <location>
        <begin position="236"/>
        <end position="256"/>
    </location>
</feature>
<evidence type="ECO:0000256" key="2">
    <source>
        <dbReference type="ARBA" id="ARBA00022692"/>
    </source>
</evidence>
<feature type="transmembrane region" description="Helical" evidence="5">
    <location>
        <begin position="6"/>
        <end position="29"/>
    </location>
</feature>
<feature type="transmembrane region" description="Helical" evidence="5">
    <location>
        <begin position="131"/>
        <end position="155"/>
    </location>
</feature>
<dbReference type="Pfam" id="PF02535">
    <property type="entry name" value="Zip"/>
    <property type="match status" value="2"/>
</dbReference>
<dbReference type="GO" id="GO:0006882">
    <property type="term" value="P:intracellular zinc ion homeostasis"/>
    <property type="evidence" value="ECO:0007669"/>
    <property type="project" value="TreeGrafter"/>
</dbReference>
<comment type="subcellular location">
    <subcellularLocation>
        <location evidence="1">Membrane</location>
        <topology evidence="1">Multi-pass membrane protein</topology>
    </subcellularLocation>
</comment>
<dbReference type="InterPro" id="IPR003689">
    <property type="entry name" value="ZIP"/>
</dbReference>
<dbReference type="GO" id="GO:0016020">
    <property type="term" value="C:membrane"/>
    <property type="evidence" value="ECO:0007669"/>
    <property type="project" value="UniProtKB-SubCell"/>
</dbReference>
<protein>
    <recommendedName>
        <fullName evidence="8">ZIP family metal transporter</fullName>
    </recommendedName>
</protein>
<evidence type="ECO:0000256" key="1">
    <source>
        <dbReference type="ARBA" id="ARBA00004141"/>
    </source>
</evidence>
<dbReference type="GO" id="GO:0005385">
    <property type="term" value="F:zinc ion transmembrane transporter activity"/>
    <property type="evidence" value="ECO:0007669"/>
    <property type="project" value="TreeGrafter"/>
</dbReference>
<feature type="transmembrane region" description="Helical" evidence="5">
    <location>
        <begin position="175"/>
        <end position="196"/>
    </location>
</feature>
<comment type="caution">
    <text evidence="6">The sequence shown here is derived from an EMBL/GenBank/DDBJ whole genome shotgun (WGS) entry which is preliminary data.</text>
</comment>
<dbReference type="EMBL" id="MEYS01000001">
    <property type="protein sequence ID" value="OGD34422.1"/>
    <property type="molecule type" value="Genomic_DNA"/>
</dbReference>
<gene>
    <name evidence="6" type="ORF">A2988_02755</name>
</gene>
<dbReference type="AlphaFoldDB" id="A0A1F5BV16"/>
<dbReference type="STRING" id="1797298.A2988_02755"/>
<feature type="transmembrane region" description="Helical" evidence="5">
    <location>
        <begin position="36"/>
        <end position="57"/>
    </location>
</feature>
<evidence type="ECO:0008006" key="8">
    <source>
        <dbReference type="Google" id="ProtNLM"/>
    </source>
</evidence>
<dbReference type="PANTHER" id="PTHR16950:SF16">
    <property type="entry name" value="ZINC TRANSPORTER ZIP13"/>
    <property type="match status" value="1"/>
</dbReference>